<name>A0A2M7ARE9_9BACT</name>
<dbReference type="AlphaFoldDB" id="A0A2M7ARE9"/>
<feature type="region of interest" description="Disordered" evidence="1">
    <location>
        <begin position="240"/>
        <end position="270"/>
    </location>
</feature>
<evidence type="ECO:0000256" key="2">
    <source>
        <dbReference type="SAM" id="Phobius"/>
    </source>
</evidence>
<gene>
    <name evidence="3" type="ORF">COS78_03620</name>
</gene>
<feature type="compositionally biased region" description="Acidic residues" evidence="1">
    <location>
        <begin position="250"/>
        <end position="263"/>
    </location>
</feature>
<evidence type="ECO:0000313" key="3">
    <source>
        <dbReference type="EMBL" id="PIU73196.1"/>
    </source>
</evidence>
<keyword evidence="2" id="KW-0472">Membrane</keyword>
<organism evidence="3 4">
    <name type="scientific">Candidatus Shapirobacteria bacterium CG06_land_8_20_14_3_00_40_12</name>
    <dbReference type="NCBI Taxonomy" id="1974881"/>
    <lineage>
        <taxon>Bacteria</taxon>
        <taxon>Candidatus Shapironibacteriota</taxon>
    </lineage>
</organism>
<reference evidence="4" key="1">
    <citation type="submission" date="2017-09" db="EMBL/GenBank/DDBJ databases">
        <title>Depth-based differentiation of microbial function through sediment-hosted aquifers and enrichment of novel symbionts in the deep terrestrial subsurface.</title>
        <authorList>
            <person name="Probst A.J."/>
            <person name="Ladd B."/>
            <person name="Jarett J.K."/>
            <person name="Geller-Mcgrath D.E."/>
            <person name="Sieber C.M.K."/>
            <person name="Emerson J.B."/>
            <person name="Anantharaman K."/>
            <person name="Thomas B.C."/>
            <person name="Malmstrom R."/>
            <person name="Stieglmeier M."/>
            <person name="Klingl A."/>
            <person name="Woyke T."/>
            <person name="Ryan C.M."/>
            <person name="Banfield J.F."/>
        </authorList>
    </citation>
    <scope>NUCLEOTIDE SEQUENCE [LARGE SCALE GENOMIC DNA]</scope>
</reference>
<proteinExistence type="predicted"/>
<protein>
    <recommendedName>
        <fullName evidence="5">Baseplate protein J-like domain-containing protein</fullName>
    </recommendedName>
</protein>
<sequence>MQSNFYWLVSITSESAQVSLVSFDPSSSEVKSLGPETAWDPALPDSLIRAVDTSLTTATADYQLPVDSEPDDCAFIIPPPWVGPDGRIFPNLLKNLESLCRELKFHPLGFIGQDDAFVESYQSTDSFPGSYIMLHLLSAHFQLSFVYLGSIKKRVSENFDGDFSVKLLEDTLVKLNFQKALPPKIIIVGKFTNSLVEDINNYNWTGTPGIETFLHLPDVVTVPAPDLQQLFSQTIHRQLSPLGPPKSSESEDEGGPIEPEEPSPTELDSPLPPLTLVEASDLGFSENISKPIIETESNFVEIHHPFFKHHSRYFWLLPLVILILFIPVLPLFIARAEITLSFTPIEFTDVFSLTLDPAASTTSNSLVPVSQKKLTLSVNASVPASGKKEIGEKARGEVTIFNKLDTIQNLNKGLIFSDKLGHKFESTSNLQVPGSTYNLDSGIITLGQVKTSLVAIDIGLESNLNAGTQLSSSNPNFLIKINSNFSGGTKELVAVVSSEDRSRLLATARQELSIKAKNQIQAESAPGLTIFDSTAFFDSQKTDYNREIGEVADTLTLNLFSQVSFLFVNPSDKSKITSYFLQNNPKLSGLDPNSLTLNLTFVPKDLTSTKSSGVLTITGKGTPKIDIITLRHLLAFKSENEIQKIVSTLPSFYNYSVKNNLKFINLFNRLPRNPDFITIITKN</sequence>
<keyword evidence="2" id="KW-1133">Transmembrane helix</keyword>
<evidence type="ECO:0008006" key="5">
    <source>
        <dbReference type="Google" id="ProtNLM"/>
    </source>
</evidence>
<dbReference type="Proteomes" id="UP000231407">
    <property type="component" value="Unassembled WGS sequence"/>
</dbReference>
<accession>A0A2M7ARE9</accession>
<comment type="caution">
    <text evidence="3">The sequence shown here is derived from an EMBL/GenBank/DDBJ whole genome shotgun (WGS) entry which is preliminary data.</text>
</comment>
<dbReference type="EMBL" id="PEWA01000050">
    <property type="protein sequence ID" value="PIU73196.1"/>
    <property type="molecule type" value="Genomic_DNA"/>
</dbReference>
<evidence type="ECO:0000313" key="4">
    <source>
        <dbReference type="Proteomes" id="UP000231407"/>
    </source>
</evidence>
<keyword evidence="2" id="KW-0812">Transmembrane</keyword>
<feature type="transmembrane region" description="Helical" evidence="2">
    <location>
        <begin position="313"/>
        <end position="333"/>
    </location>
</feature>
<evidence type="ECO:0000256" key="1">
    <source>
        <dbReference type="SAM" id="MobiDB-lite"/>
    </source>
</evidence>